<sequence>MIKCVARPINPNEPCLLVDNEFKPLNIKDEDNHVQHTIPAPSSGWDYNALEKACINVPGLSNEIAYCAYLGQQWVGSTEI</sequence>
<organism evidence="1 2">
    <name type="scientific">Photobacterium lutimaris</name>
    <dbReference type="NCBI Taxonomy" id="388278"/>
    <lineage>
        <taxon>Bacteria</taxon>
        <taxon>Pseudomonadati</taxon>
        <taxon>Pseudomonadota</taxon>
        <taxon>Gammaproteobacteria</taxon>
        <taxon>Vibrionales</taxon>
        <taxon>Vibrionaceae</taxon>
        <taxon>Photobacterium</taxon>
    </lineage>
</organism>
<dbReference type="RefSeq" id="WP_107350803.1">
    <property type="nucleotide sequence ID" value="NZ_PYMH01000013.1"/>
</dbReference>
<proteinExistence type="predicted"/>
<dbReference type="AlphaFoldDB" id="A0A2T3ITK3"/>
<name>A0A2T3ITK3_9GAMM</name>
<reference evidence="1 2" key="1">
    <citation type="submission" date="2018-03" db="EMBL/GenBank/DDBJ databases">
        <title>Whole genome sequencing of Histamine producing bacteria.</title>
        <authorList>
            <person name="Butler K."/>
        </authorList>
    </citation>
    <scope>NUCLEOTIDE SEQUENCE [LARGE SCALE GENOMIC DNA]</scope>
    <source>
        <strain evidence="1 2">JCM 13586</strain>
    </source>
</reference>
<accession>A0A2T3ITK3</accession>
<dbReference type="Proteomes" id="UP000241222">
    <property type="component" value="Unassembled WGS sequence"/>
</dbReference>
<gene>
    <name evidence="1" type="ORF">C9I99_21020</name>
</gene>
<protein>
    <submittedName>
        <fullName evidence="1">Uncharacterized protein</fullName>
    </submittedName>
</protein>
<evidence type="ECO:0000313" key="1">
    <source>
        <dbReference type="EMBL" id="PSU31672.1"/>
    </source>
</evidence>
<dbReference type="OrthoDB" id="9153664at2"/>
<keyword evidence="2" id="KW-1185">Reference proteome</keyword>
<evidence type="ECO:0000313" key="2">
    <source>
        <dbReference type="Proteomes" id="UP000241222"/>
    </source>
</evidence>
<comment type="caution">
    <text evidence="1">The sequence shown here is derived from an EMBL/GenBank/DDBJ whole genome shotgun (WGS) entry which is preliminary data.</text>
</comment>
<dbReference type="EMBL" id="PYMH01000013">
    <property type="protein sequence ID" value="PSU31672.1"/>
    <property type="molecule type" value="Genomic_DNA"/>
</dbReference>